<evidence type="ECO:0000259" key="1">
    <source>
        <dbReference type="Pfam" id="PF23343"/>
    </source>
</evidence>
<reference evidence="2" key="1">
    <citation type="journal article" date="2014" name="Int. J. Syst. Evol. Microbiol.">
        <title>Complete genome sequence of Corynebacterium casei LMG S-19264T (=DSM 44701T), isolated from a smear-ripened cheese.</title>
        <authorList>
            <consortium name="US DOE Joint Genome Institute (JGI-PGF)"/>
            <person name="Walter F."/>
            <person name="Albersmeier A."/>
            <person name="Kalinowski J."/>
            <person name="Ruckert C."/>
        </authorList>
    </citation>
    <scope>NUCLEOTIDE SEQUENCE</scope>
    <source>
        <strain evidence="2">CGMCC 1.6333</strain>
    </source>
</reference>
<name>A0A917TXT1_9BACI</name>
<organism evidence="2 3">
    <name type="scientific">Paraliobacillus quinghaiensis</name>
    <dbReference type="NCBI Taxonomy" id="470815"/>
    <lineage>
        <taxon>Bacteria</taxon>
        <taxon>Bacillati</taxon>
        <taxon>Bacillota</taxon>
        <taxon>Bacilli</taxon>
        <taxon>Bacillales</taxon>
        <taxon>Bacillaceae</taxon>
        <taxon>Paraliobacillus</taxon>
    </lineage>
</organism>
<dbReference type="Proteomes" id="UP000618460">
    <property type="component" value="Unassembled WGS sequence"/>
</dbReference>
<dbReference type="AlphaFoldDB" id="A0A917TXT1"/>
<reference evidence="2" key="2">
    <citation type="submission" date="2020-09" db="EMBL/GenBank/DDBJ databases">
        <authorList>
            <person name="Sun Q."/>
            <person name="Zhou Y."/>
        </authorList>
    </citation>
    <scope>NUCLEOTIDE SEQUENCE</scope>
    <source>
        <strain evidence="2">CGMCC 1.6333</strain>
    </source>
</reference>
<sequence>MKYKHKIVTSGDIIELYTYEKEVCTGKDKDGKREENNGRRGDGLKWVEEDKKRYRTETLQKAKKQLRREINANVDQWQEKTKFITLTYSENMKDVKESNYNFKKFIQRLNYKMDLKLKYSCVVEFQKRGAVHYHLLAYNLPFIENSKLAEIWGHGFVQVKNIDSIDNVGAYVTKYMSKDNDDERLRGLKCYFSSRGLYKPTEQILDKEKFESVKGALEQFETYSAEFDTDWLGKIKYSQININRL</sequence>
<proteinExistence type="predicted"/>
<protein>
    <submittedName>
        <fullName evidence="2">Rep protein</fullName>
    </submittedName>
</protein>
<gene>
    <name evidence="2" type="ORF">GCM10011351_32140</name>
</gene>
<comment type="caution">
    <text evidence="2">The sequence shown here is derived from an EMBL/GenBank/DDBJ whole genome shotgun (WGS) entry which is preliminary data.</text>
</comment>
<accession>A0A917TXT1</accession>
<keyword evidence="3" id="KW-1185">Reference proteome</keyword>
<feature type="domain" description="Replication-associated protein ORF2/G2P" evidence="1">
    <location>
        <begin position="82"/>
        <end position="179"/>
    </location>
</feature>
<dbReference type="InterPro" id="IPR056906">
    <property type="entry name" value="ORF2/G2P_dom"/>
</dbReference>
<dbReference type="Pfam" id="PF23343">
    <property type="entry name" value="REP_ORF2-G2P"/>
    <property type="match status" value="1"/>
</dbReference>
<evidence type="ECO:0000313" key="2">
    <source>
        <dbReference type="EMBL" id="GGM43726.1"/>
    </source>
</evidence>
<dbReference type="EMBL" id="BMLG01000049">
    <property type="protein sequence ID" value="GGM43726.1"/>
    <property type="molecule type" value="Genomic_DNA"/>
</dbReference>
<dbReference type="RefSeq" id="WP_188618856.1">
    <property type="nucleotide sequence ID" value="NZ_BMLG01000049.1"/>
</dbReference>
<evidence type="ECO:0000313" key="3">
    <source>
        <dbReference type="Proteomes" id="UP000618460"/>
    </source>
</evidence>